<sequence>MLQIPQFVPIQGFGHSYTSSRCARCGLTLNAALTDAFGGTSATALAFAVAMAQPPGVSRFPNRMSRYPSELV</sequence>
<dbReference type="EMBL" id="CAFAAJ010000151">
    <property type="protein sequence ID" value="CAB4816642.1"/>
    <property type="molecule type" value="Genomic_DNA"/>
</dbReference>
<name>A0A6J6Z4J7_9ZZZZ</name>
<accession>A0A6J6Z4J7</accession>
<organism evidence="1">
    <name type="scientific">freshwater metagenome</name>
    <dbReference type="NCBI Taxonomy" id="449393"/>
    <lineage>
        <taxon>unclassified sequences</taxon>
        <taxon>metagenomes</taxon>
        <taxon>ecological metagenomes</taxon>
    </lineage>
</organism>
<proteinExistence type="predicted"/>
<evidence type="ECO:0000313" key="1">
    <source>
        <dbReference type="EMBL" id="CAB4816642.1"/>
    </source>
</evidence>
<protein>
    <submittedName>
        <fullName evidence="1">Unannotated protein</fullName>
    </submittedName>
</protein>
<dbReference type="AlphaFoldDB" id="A0A6J6Z4J7"/>
<gene>
    <name evidence="1" type="ORF">UFOPK3001_01942</name>
</gene>
<reference evidence="1" key="1">
    <citation type="submission" date="2020-05" db="EMBL/GenBank/DDBJ databases">
        <authorList>
            <person name="Chiriac C."/>
            <person name="Salcher M."/>
            <person name="Ghai R."/>
            <person name="Kavagutti S V."/>
        </authorList>
    </citation>
    <scope>NUCLEOTIDE SEQUENCE</scope>
</reference>